<proteinExistence type="predicted"/>
<evidence type="ECO:0000256" key="2">
    <source>
        <dbReference type="ARBA" id="ARBA00022448"/>
    </source>
</evidence>
<feature type="transmembrane region" description="Helical" evidence="7">
    <location>
        <begin position="278"/>
        <end position="297"/>
    </location>
</feature>
<dbReference type="InterPro" id="IPR036259">
    <property type="entry name" value="MFS_trans_sf"/>
</dbReference>
<evidence type="ECO:0000256" key="1">
    <source>
        <dbReference type="ARBA" id="ARBA00004651"/>
    </source>
</evidence>
<sequence>MATETNGTQPPLWRILIIALLPTFIYSVGQGAIVPVIPAVATSLGADLGFAGFIAGSLLIGQAVGNLPAGAVVSRFGERRAMVFSAFATIVGALVSVFAVNAWMLLVGVLVQGLMTATFALARQAFLSTYVPFQYRARSMSTLGGVFRSGMFVGPFIATWMITATGDAQMNFWVFIVCSALAAIAVAVLPDVEKVSSASRDSAEVYDAGGDAPTGAIPVAKDAGAGSSRGRESIAQTFWRRGDVLLRLGTGAGILMMMRSGRQVLLPLWGLSIGLDDAFTTLIIGIAGAIDFALFFTSGWIMDRFGRSASGVPALLGMGLGFAVLAFTHDLDASAAWFVVITLWLGVANGVGSGIVMTLAADLADREHPAPFLAAWRTVTDGASSTVPFVVAGLHAFVGIAVTSGFFGVLGLFGAWLLWRYIPKYIPKPRWR</sequence>
<feature type="transmembrane region" description="Helical" evidence="7">
    <location>
        <begin position="49"/>
        <end position="69"/>
    </location>
</feature>
<dbReference type="SUPFAM" id="SSF103473">
    <property type="entry name" value="MFS general substrate transporter"/>
    <property type="match status" value="1"/>
</dbReference>
<dbReference type="EMBL" id="CP097160">
    <property type="protein sequence ID" value="UQN15134.1"/>
    <property type="molecule type" value="Genomic_DNA"/>
</dbReference>
<dbReference type="InterPro" id="IPR011701">
    <property type="entry name" value="MFS"/>
</dbReference>
<evidence type="ECO:0000256" key="5">
    <source>
        <dbReference type="ARBA" id="ARBA00022989"/>
    </source>
</evidence>
<evidence type="ECO:0000259" key="8">
    <source>
        <dbReference type="PROSITE" id="PS50850"/>
    </source>
</evidence>
<dbReference type="Pfam" id="PF07690">
    <property type="entry name" value="MFS_1"/>
    <property type="match status" value="1"/>
</dbReference>
<dbReference type="PANTHER" id="PTHR23517:SF3">
    <property type="entry name" value="INTEGRAL MEMBRANE TRANSPORT PROTEIN"/>
    <property type="match status" value="1"/>
</dbReference>
<keyword evidence="5 7" id="KW-1133">Transmembrane helix</keyword>
<feature type="transmembrane region" description="Helical" evidence="7">
    <location>
        <begin position="81"/>
        <end position="104"/>
    </location>
</feature>
<reference evidence="9" key="1">
    <citation type="submission" date="2022-05" db="EMBL/GenBank/DDBJ databases">
        <title>Complete genome sequence of toluene-degrading Gulosibacter sediminis strain ACHW.36C.</title>
        <authorList>
            <person name="Wai A.C."/>
            <person name="Lai G.K."/>
            <person name="Griffin S.D."/>
            <person name="Leung F.C."/>
        </authorList>
    </citation>
    <scope>NUCLEOTIDE SEQUENCE [LARGE SCALE GENOMIC DNA]</scope>
    <source>
        <strain evidence="9">ACHW.36C</strain>
    </source>
</reference>
<accession>A0ABY4MZD1</accession>
<keyword evidence="3" id="KW-1003">Cell membrane</keyword>
<organism evidence="9">
    <name type="scientific">Gulosibacter sediminis</name>
    <dbReference type="NCBI Taxonomy" id="1729695"/>
    <lineage>
        <taxon>Bacteria</taxon>
        <taxon>Bacillati</taxon>
        <taxon>Actinomycetota</taxon>
        <taxon>Actinomycetes</taxon>
        <taxon>Micrococcales</taxon>
        <taxon>Microbacteriaceae</taxon>
        <taxon>Gulosibacter</taxon>
    </lineage>
</organism>
<dbReference type="PANTHER" id="PTHR23517">
    <property type="entry name" value="RESISTANCE PROTEIN MDTM, PUTATIVE-RELATED-RELATED"/>
    <property type="match status" value="1"/>
</dbReference>
<keyword evidence="6 7" id="KW-0472">Membrane</keyword>
<feature type="transmembrane region" description="Helical" evidence="7">
    <location>
        <begin position="309"/>
        <end position="329"/>
    </location>
</feature>
<keyword evidence="2" id="KW-0813">Transport</keyword>
<feature type="transmembrane region" description="Helical" evidence="7">
    <location>
        <begin position="335"/>
        <end position="360"/>
    </location>
</feature>
<feature type="transmembrane region" description="Helical" evidence="7">
    <location>
        <begin position="397"/>
        <end position="422"/>
    </location>
</feature>
<dbReference type="InterPro" id="IPR050171">
    <property type="entry name" value="MFS_Transporters"/>
</dbReference>
<keyword evidence="4 7" id="KW-0812">Transmembrane</keyword>
<gene>
    <name evidence="9" type="ORF">M3M28_01305</name>
</gene>
<evidence type="ECO:0000256" key="7">
    <source>
        <dbReference type="SAM" id="Phobius"/>
    </source>
</evidence>
<dbReference type="InterPro" id="IPR020846">
    <property type="entry name" value="MFS_dom"/>
</dbReference>
<evidence type="ECO:0000256" key="6">
    <source>
        <dbReference type="ARBA" id="ARBA00023136"/>
    </source>
</evidence>
<evidence type="ECO:0000313" key="9">
    <source>
        <dbReference type="EMBL" id="UQN15134.1"/>
    </source>
</evidence>
<feature type="domain" description="Major facilitator superfamily (MFS) profile" evidence="8">
    <location>
        <begin position="15"/>
        <end position="426"/>
    </location>
</feature>
<feature type="transmembrane region" description="Helical" evidence="7">
    <location>
        <begin position="170"/>
        <end position="190"/>
    </location>
</feature>
<comment type="subcellular location">
    <subcellularLocation>
        <location evidence="1">Cell membrane</location>
        <topology evidence="1">Multi-pass membrane protein</topology>
    </subcellularLocation>
</comment>
<evidence type="ECO:0000256" key="4">
    <source>
        <dbReference type="ARBA" id="ARBA00022692"/>
    </source>
</evidence>
<dbReference type="Gene3D" id="1.20.1250.20">
    <property type="entry name" value="MFS general substrate transporter like domains"/>
    <property type="match status" value="2"/>
</dbReference>
<evidence type="ECO:0000256" key="3">
    <source>
        <dbReference type="ARBA" id="ARBA00022475"/>
    </source>
</evidence>
<feature type="transmembrane region" description="Helical" evidence="7">
    <location>
        <begin position="145"/>
        <end position="164"/>
    </location>
</feature>
<feature type="transmembrane region" description="Helical" evidence="7">
    <location>
        <begin position="12"/>
        <end position="37"/>
    </location>
</feature>
<dbReference type="PROSITE" id="PS50850">
    <property type="entry name" value="MFS"/>
    <property type="match status" value="1"/>
</dbReference>
<protein>
    <submittedName>
        <fullName evidence="9">MFS transporter</fullName>
    </submittedName>
</protein>
<feature type="transmembrane region" description="Helical" evidence="7">
    <location>
        <begin position="110"/>
        <end position="133"/>
    </location>
</feature>
<name>A0ABY4MZD1_9MICO</name>